<name>A0A517V9Y8_9PLAN</name>
<accession>A0A517V9Y8</accession>
<organism evidence="1 2">
    <name type="scientific">Gimesia algae</name>
    <dbReference type="NCBI Taxonomy" id="2527971"/>
    <lineage>
        <taxon>Bacteria</taxon>
        <taxon>Pseudomonadati</taxon>
        <taxon>Planctomycetota</taxon>
        <taxon>Planctomycetia</taxon>
        <taxon>Planctomycetales</taxon>
        <taxon>Planctomycetaceae</taxon>
        <taxon>Gimesia</taxon>
    </lineage>
</organism>
<gene>
    <name evidence="1" type="ORF">Pan161_14500</name>
</gene>
<proteinExistence type="predicted"/>
<evidence type="ECO:0000313" key="2">
    <source>
        <dbReference type="Proteomes" id="UP000316855"/>
    </source>
</evidence>
<protein>
    <submittedName>
        <fullName evidence="1">Uncharacterized protein</fullName>
    </submittedName>
</protein>
<dbReference type="EMBL" id="CP036343">
    <property type="protein sequence ID" value="QDT89817.1"/>
    <property type="molecule type" value="Genomic_DNA"/>
</dbReference>
<dbReference type="Proteomes" id="UP000316855">
    <property type="component" value="Chromosome"/>
</dbReference>
<sequence>MGEGNFKEQNVNKLNCKKQQLSPEANFHAFRKIFLELEKLLRYSLSHPLKNTQAQDNAQCSLKVSPHLIQYHLILFNDGPLLFLSSIITLLSF</sequence>
<evidence type="ECO:0000313" key="1">
    <source>
        <dbReference type="EMBL" id="QDT89817.1"/>
    </source>
</evidence>
<keyword evidence="2" id="KW-1185">Reference proteome</keyword>
<reference evidence="1 2" key="1">
    <citation type="submission" date="2019-02" db="EMBL/GenBank/DDBJ databases">
        <title>Deep-cultivation of Planctomycetes and their phenomic and genomic characterization uncovers novel biology.</title>
        <authorList>
            <person name="Wiegand S."/>
            <person name="Jogler M."/>
            <person name="Boedeker C."/>
            <person name="Pinto D."/>
            <person name="Vollmers J."/>
            <person name="Rivas-Marin E."/>
            <person name="Kohn T."/>
            <person name="Peeters S.H."/>
            <person name="Heuer A."/>
            <person name="Rast P."/>
            <person name="Oberbeckmann S."/>
            <person name="Bunk B."/>
            <person name="Jeske O."/>
            <person name="Meyerdierks A."/>
            <person name="Storesund J.E."/>
            <person name="Kallscheuer N."/>
            <person name="Luecker S."/>
            <person name="Lage O.M."/>
            <person name="Pohl T."/>
            <person name="Merkel B.J."/>
            <person name="Hornburger P."/>
            <person name="Mueller R.-W."/>
            <person name="Bruemmer F."/>
            <person name="Labrenz M."/>
            <person name="Spormann A.M."/>
            <person name="Op den Camp H."/>
            <person name="Overmann J."/>
            <person name="Amann R."/>
            <person name="Jetten M.S.M."/>
            <person name="Mascher T."/>
            <person name="Medema M.H."/>
            <person name="Devos D.P."/>
            <person name="Kaster A.-K."/>
            <person name="Ovreas L."/>
            <person name="Rohde M."/>
            <person name="Galperin M.Y."/>
            <person name="Jogler C."/>
        </authorList>
    </citation>
    <scope>NUCLEOTIDE SEQUENCE [LARGE SCALE GENOMIC DNA]</scope>
    <source>
        <strain evidence="1 2">Pan161</strain>
    </source>
</reference>
<dbReference type="KEGG" id="gax:Pan161_14500"/>
<dbReference type="AlphaFoldDB" id="A0A517V9Y8"/>